<dbReference type="InterPro" id="IPR002625">
    <property type="entry name" value="Smr_dom"/>
</dbReference>
<evidence type="ECO:0000259" key="2">
    <source>
        <dbReference type="PROSITE" id="PS50828"/>
    </source>
</evidence>
<feature type="compositionally biased region" description="Low complexity" evidence="1">
    <location>
        <begin position="31"/>
        <end position="44"/>
    </location>
</feature>
<dbReference type="PROSITE" id="PS50828">
    <property type="entry name" value="SMR"/>
    <property type="match status" value="1"/>
</dbReference>
<dbReference type="Gene3D" id="3.30.1370.110">
    <property type="match status" value="1"/>
</dbReference>
<sequence length="222" mass="24297">MARRKKARRTESGNPSFRTSPFSSLKGLAVSDDSPSAGAKAPASHPSPPAEEDFLQAMAGLGVKPLDGTSAVPPEPVMKPEAAQEPDAEPPEDERDLFLQALGRLDVRFEDEIPETPTPPAPRRMKQLVRGKLRIEAEIDLHGLTRDQALEKLEHFLGNAAYHGWRTVRVITGKGQHSADGPVLREAVEHLLRTRRLEAVIEWGRAPRQFGGGGALILFLRS</sequence>
<dbReference type="PANTHER" id="PTHR35562">
    <property type="entry name" value="DNA ENDONUCLEASE SMRA-RELATED"/>
    <property type="match status" value="1"/>
</dbReference>
<feature type="compositionally biased region" description="Polar residues" evidence="1">
    <location>
        <begin position="12"/>
        <end position="23"/>
    </location>
</feature>
<protein>
    <submittedName>
        <fullName evidence="3">DNA-nicking Smr family endonuclease</fullName>
    </submittedName>
</protein>
<comment type="caution">
    <text evidence="3">The sequence shown here is derived from an EMBL/GenBank/DDBJ whole genome shotgun (WGS) entry which is preliminary data.</text>
</comment>
<dbReference type="EMBL" id="VNIB01000001">
    <property type="protein sequence ID" value="TYO99855.1"/>
    <property type="molecule type" value="Genomic_DNA"/>
</dbReference>
<feature type="domain" description="Smr" evidence="2">
    <location>
        <begin position="139"/>
        <end position="221"/>
    </location>
</feature>
<accession>A0A5D3WL50</accession>
<evidence type="ECO:0000256" key="1">
    <source>
        <dbReference type="SAM" id="MobiDB-lite"/>
    </source>
</evidence>
<feature type="compositionally biased region" description="Acidic residues" evidence="1">
    <location>
        <begin position="84"/>
        <end position="93"/>
    </location>
</feature>
<keyword evidence="4" id="KW-1185">Reference proteome</keyword>
<dbReference type="OrthoDB" id="9808881at2"/>
<keyword evidence="3" id="KW-0378">Hydrolase</keyword>
<dbReference type="RefSeq" id="WP_148894064.1">
    <property type="nucleotide sequence ID" value="NZ_VNIB01000001.1"/>
</dbReference>
<dbReference type="SMART" id="SM00463">
    <property type="entry name" value="SMR"/>
    <property type="match status" value="1"/>
</dbReference>
<gene>
    <name evidence="3" type="ORF">EDC39_10115</name>
</gene>
<organism evidence="3 4">
    <name type="scientific">Geothermobacter ehrlichii</name>
    <dbReference type="NCBI Taxonomy" id="213224"/>
    <lineage>
        <taxon>Bacteria</taxon>
        <taxon>Pseudomonadati</taxon>
        <taxon>Thermodesulfobacteriota</taxon>
        <taxon>Desulfuromonadia</taxon>
        <taxon>Desulfuromonadales</taxon>
        <taxon>Geothermobacteraceae</taxon>
        <taxon>Geothermobacter</taxon>
    </lineage>
</organism>
<dbReference type="SUPFAM" id="SSF160443">
    <property type="entry name" value="SMR domain-like"/>
    <property type="match status" value="1"/>
</dbReference>
<dbReference type="PANTHER" id="PTHR35562:SF2">
    <property type="entry name" value="DNA ENDONUCLEASE SMRA-RELATED"/>
    <property type="match status" value="1"/>
</dbReference>
<dbReference type="InterPro" id="IPR036063">
    <property type="entry name" value="Smr_dom_sf"/>
</dbReference>
<reference evidence="3 4" key="1">
    <citation type="submission" date="2019-07" db="EMBL/GenBank/DDBJ databases">
        <title>Genomic Encyclopedia of Type Strains, Phase IV (KMG-IV): sequencing the most valuable type-strain genomes for metagenomic binning, comparative biology and taxonomic classification.</title>
        <authorList>
            <person name="Goeker M."/>
        </authorList>
    </citation>
    <scope>NUCLEOTIDE SEQUENCE [LARGE SCALE GENOMIC DNA]</scope>
    <source>
        <strain evidence="3 4">SS015</strain>
    </source>
</reference>
<name>A0A5D3WL50_9BACT</name>
<feature type="region of interest" description="Disordered" evidence="1">
    <location>
        <begin position="1"/>
        <end position="93"/>
    </location>
</feature>
<keyword evidence="3" id="KW-0255">Endonuclease</keyword>
<evidence type="ECO:0000313" key="4">
    <source>
        <dbReference type="Proteomes" id="UP000324159"/>
    </source>
</evidence>
<dbReference type="AlphaFoldDB" id="A0A5D3WL50"/>
<dbReference type="Proteomes" id="UP000324159">
    <property type="component" value="Unassembled WGS sequence"/>
</dbReference>
<proteinExistence type="predicted"/>
<dbReference type="GO" id="GO:0004519">
    <property type="term" value="F:endonuclease activity"/>
    <property type="evidence" value="ECO:0007669"/>
    <property type="project" value="UniProtKB-KW"/>
</dbReference>
<dbReference type="Pfam" id="PF01713">
    <property type="entry name" value="Smr"/>
    <property type="match status" value="1"/>
</dbReference>
<evidence type="ECO:0000313" key="3">
    <source>
        <dbReference type="EMBL" id="TYO99855.1"/>
    </source>
</evidence>
<keyword evidence="3" id="KW-0540">Nuclease</keyword>